<sequence>MSTQHNVHEHHSHQHNLSCGHTKIKHEDHIDYVHNGHLHHEHEGHWDECKISITEMNPDVCVPMNCGCKHDSDCGHEMVPHGDHVDYLVNGRLHHVHDGHCDDHGPVELVTVK</sequence>
<dbReference type="EMBL" id="CP016534">
    <property type="protein sequence ID" value="ANU11077.1"/>
    <property type="molecule type" value="Genomic_DNA"/>
</dbReference>
<evidence type="ECO:0000313" key="4">
    <source>
        <dbReference type="Proteomes" id="UP000092661"/>
    </source>
</evidence>
<protein>
    <recommendedName>
        <fullName evidence="5">Threonine dehydratase</fullName>
    </recommendedName>
</protein>
<organism evidence="2 3">
    <name type="scientific">Planococcus antarcticus DSM 14505</name>
    <dbReference type="NCBI Taxonomy" id="1185653"/>
    <lineage>
        <taxon>Bacteria</taxon>
        <taxon>Bacillati</taxon>
        <taxon>Bacillota</taxon>
        <taxon>Bacilli</taxon>
        <taxon>Bacillales</taxon>
        <taxon>Caryophanaceae</taxon>
        <taxon>Planococcus</taxon>
    </lineage>
</organism>
<dbReference type="Proteomes" id="UP000004725">
    <property type="component" value="Unassembled WGS sequence"/>
</dbReference>
<proteinExistence type="predicted"/>
<evidence type="ECO:0000313" key="2">
    <source>
        <dbReference type="EMBL" id="EIM05925.1"/>
    </source>
</evidence>
<gene>
    <name evidence="2" type="ORF">A1A1_13652</name>
    <name evidence="1" type="ORF">BBH88_12600</name>
</gene>
<accession>A0A1C7DI40</accession>
<reference evidence="1" key="3">
    <citation type="submission" date="2016-10" db="EMBL/GenBank/DDBJ databases">
        <authorList>
            <person name="See-Too W.S."/>
        </authorList>
    </citation>
    <scope>NUCLEOTIDE SEQUENCE</scope>
    <source>
        <strain evidence="1">DSM 14505</strain>
    </source>
</reference>
<dbReference type="eggNOG" id="ENOG5032TJX">
    <property type="taxonomic scope" value="Bacteria"/>
</dbReference>
<dbReference type="Proteomes" id="UP000092661">
    <property type="component" value="Chromosome"/>
</dbReference>
<evidence type="ECO:0008006" key="5">
    <source>
        <dbReference type="Google" id="ProtNLM"/>
    </source>
</evidence>
<reference evidence="4" key="2">
    <citation type="submission" date="2016-07" db="EMBL/GenBank/DDBJ databases">
        <authorList>
            <person name="See-Too W.S."/>
        </authorList>
    </citation>
    <scope>NUCLEOTIDE SEQUENCE [LARGE SCALE GENOMIC DNA]</scope>
    <source>
        <strain evidence="4">DSM 14505</strain>
    </source>
</reference>
<keyword evidence="4" id="KW-1185">Reference proteome</keyword>
<name>A0A1C7DI40_9BACL</name>
<dbReference type="KEGG" id="pana:BBH88_12600"/>
<reference evidence="2 3" key="1">
    <citation type="journal article" date="2012" name="J. Bacteriol.">
        <title>Genome Sequence of the Antarctic Psychrophile Bacterium Planococcus antarcticus DSM 14505.</title>
        <authorList>
            <person name="Margolles A."/>
            <person name="Gueimonde M."/>
            <person name="Sanchez B."/>
        </authorList>
    </citation>
    <scope>NUCLEOTIDE SEQUENCE [LARGE SCALE GENOMIC DNA]</scope>
    <source>
        <strain evidence="2 3">DSM 14505</strain>
    </source>
</reference>
<dbReference type="RefSeq" id="WP_006830692.1">
    <property type="nucleotide sequence ID" value="NZ_AJYB01000045.1"/>
</dbReference>
<evidence type="ECO:0000313" key="1">
    <source>
        <dbReference type="EMBL" id="ANU11077.1"/>
    </source>
</evidence>
<dbReference type="AlphaFoldDB" id="A0A1C7DI40"/>
<dbReference type="EMBL" id="AJYB01000045">
    <property type="protein sequence ID" value="EIM05925.1"/>
    <property type="molecule type" value="Genomic_DNA"/>
</dbReference>
<dbReference type="OrthoDB" id="3401648at2"/>
<evidence type="ECO:0000313" key="3">
    <source>
        <dbReference type="Proteomes" id="UP000004725"/>
    </source>
</evidence>